<dbReference type="Proteomes" id="UP000486534">
    <property type="component" value="Unassembled WGS sequence"/>
</dbReference>
<keyword evidence="1" id="KW-0732">Signal</keyword>
<dbReference type="RefSeq" id="WP_152899670.1">
    <property type="nucleotide sequence ID" value="NZ_WHUV01000007.1"/>
</dbReference>
<proteinExistence type="predicted"/>
<gene>
    <name evidence="2" type="ORF">GDH07_30020</name>
</gene>
<comment type="caution">
    <text evidence="2">The sequence shown here is derived from an EMBL/GenBank/DDBJ whole genome shotgun (WGS) entry which is preliminary data.</text>
</comment>
<evidence type="ECO:0000313" key="3">
    <source>
        <dbReference type="Proteomes" id="UP000486534"/>
    </source>
</evidence>
<dbReference type="PROSITE" id="PS51257">
    <property type="entry name" value="PROKAR_LIPOPROTEIN"/>
    <property type="match status" value="1"/>
</dbReference>
<accession>A0A7X1U7V2</accession>
<reference evidence="2 3" key="1">
    <citation type="submission" date="2019-10" db="EMBL/GenBank/DDBJ databases">
        <title>Pseudomonas dajingensis sp. nov., isolated from the profound head ulcers of farmed Murray cod (Maccullochella peelii peelii).</title>
        <authorList>
            <person name="Liu Y."/>
        </authorList>
    </citation>
    <scope>NUCLEOTIDE SEQUENCE [LARGE SCALE GENOMIC DNA]</scope>
    <source>
        <strain evidence="2 3">MC042</strain>
    </source>
</reference>
<dbReference type="EMBL" id="WHUV01000007">
    <property type="protein sequence ID" value="MQA57569.1"/>
    <property type="molecule type" value="Genomic_DNA"/>
</dbReference>
<evidence type="ECO:0000313" key="2">
    <source>
        <dbReference type="EMBL" id="MQA57569.1"/>
    </source>
</evidence>
<protein>
    <submittedName>
        <fullName evidence="2">Uncharacterized protein</fullName>
    </submittedName>
</protein>
<name>A0A7X1U7V2_9PSED</name>
<dbReference type="AlphaFoldDB" id="A0A7X1U7V2"/>
<evidence type="ECO:0000256" key="1">
    <source>
        <dbReference type="SAM" id="SignalP"/>
    </source>
</evidence>
<organism evidence="2 3">
    <name type="scientific">Pseudomonas piscis</name>
    <dbReference type="NCBI Taxonomy" id="2614538"/>
    <lineage>
        <taxon>Bacteria</taxon>
        <taxon>Pseudomonadati</taxon>
        <taxon>Pseudomonadota</taxon>
        <taxon>Gammaproteobacteria</taxon>
        <taxon>Pseudomonadales</taxon>
        <taxon>Pseudomonadaceae</taxon>
        <taxon>Pseudomonas</taxon>
    </lineage>
</organism>
<feature type="signal peptide" evidence="1">
    <location>
        <begin position="1"/>
        <end position="24"/>
    </location>
</feature>
<sequence>MGMTNMKDWLLGIGLLCGCSLALAQQAEAPPGYWIAQQLPVGDGTTLQVLEDQRITREVHDENWGSGMDADNLPEAADGQPAEPLEAQARLVSDSGQVLAQRALGYPLANVKKAPLSGLPSPTFFLSIDQTAPLGSYSGPLTEVLVPAQNRLDPVPCQDETGEKRPLMFSHTGKAAWQIVPASGGGTETIQQVSSASTMVDDEFITTYRTFRYIDGQWTAVSRQQPGYWDMEHDFPEPALFP</sequence>
<feature type="chain" id="PRO_5031480760" evidence="1">
    <location>
        <begin position="25"/>
        <end position="242"/>
    </location>
</feature>